<dbReference type="EC" id="2.1.1.193" evidence="3 12"/>
<organism evidence="15 16">
    <name type="scientific">Acetatifactor muris</name>
    <dbReference type="NCBI Taxonomy" id="879566"/>
    <lineage>
        <taxon>Bacteria</taxon>
        <taxon>Bacillati</taxon>
        <taxon>Bacillota</taxon>
        <taxon>Clostridia</taxon>
        <taxon>Lachnospirales</taxon>
        <taxon>Lachnospiraceae</taxon>
        <taxon>Acetatifactor</taxon>
    </lineage>
</organism>
<dbReference type="GO" id="GO:0070475">
    <property type="term" value="P:rRNA base methylation"/>
    <property type="evidence" value="ECO:0007669"/>
    <property type="project" value="TreeGrafter"/>
</dbReference>
<dbReference type="InterPro" id="IPR046886">
    <property type="entry name" value="RsmE_MTase_dom"/>
</dbReference>
<protein>
    <recommendedName>
        <fullName evidence="4 12">Ribosomal RNA small subunit methyltransferase E</fullName>
        <ecNumber evidence="3 12">2.1.1.193</ecNumber>
    </recommendedName>
</protein>
<dbReference type="AlphaFoldDB" id="A0A2K4ZB99"/>
<keyword evidence="16" id="KW-1185">Reference proteome</keyword>
<keyword evidence="5 12" id="KW-0963">Cytoplasm</keyword>
<dbReference type="InterPro" id="IPR029028">
    <property type="entry name" value="Alpha/beta_knot_MTases"/>
</dbReference>
<evidence type="ECO:0000256" key="4">
    <source>
        <dbReference type="ARBA" id="ARBA00013673"/>
    </source>
</evidence>
<evidence type="ECO:0000256" key="1">
    <source>
        <dbReference type="ARBA" id="ARBA00004496"/>
    </source>
</evidence>
<evidence type="ECO:0000259" key="14">
    <source>
        <dbReference type="Pfam" id="PF20260"/>
    </source>
</evidence>
<sequence length="249" mass="28107">MHHFFVSPEQINVSDRSVIILGADVNHIKNVLRMRTGEEFSVSNGQDSREYRCAVLTLEEDRILGELRFIREDKVELPARIHLFQGLPKADKMELIIQKAVELGVFRIVPVAASRCIVKLDHKKATARTARWQGIAEAAAKQSRRGLVPEVTEVSDFGRAVEMASEMDVRLIPYELAQDISKTRRLLEEIKPEQDVAVFIGPEGGFAEEEIALALENGLEPITLGKRILRTETAGMTVLSWLMYVLEMR</sequence>
<dbReference type="InterPro" id="IPR046887">
    <property type="entry name" value="RsmE_PUA-like"/>
</dbReference>
<feature type="domain" description="Ribosomal RNA small subunit methyltransferase E methyltransferase" evidence="13">
    <location>
        <begin position="76"/>
        <end position="242"/>
    </location>
</feature>
<dbReference type="InterPro" id="IPR029026">
    <property type="entry name" value="tRNA_m1G_MTases_N"/>
</dbReference>
<dbReference type="PIRSF" id="PIRSF015601">
    <property type="entry name" value="MTase_slr0722"/>
    <property type="match status" value="1"/>
</dbReference>
<dbReference type="Proteomes" id="UP000236311">
    <property type="component" value="Unassembled WGS sequence"/>
</dbReference>
<evidence type="ECO:0000256" key="3">
    <source>
        <dbReference type="ARBA" id="ARBA00012328"/>
    </source>
</evidence>
<keyword evidence="8 12" id="KW-0808">Transferase</keyword>
<dbReference type="EMBL" id="OFSM01000002">
    <property type="protein sequence ID" value="SOY27738.1"/>
    <property type="molecule type" value="Genomic_DNA"/>
</dbReference>
<name>A0A2K4ZB99_9FIRM</name>
<feature type="domain" description="Ribosomal RNA small subunit methyltransferase E PUA-like" evidence="14">
    <location>
        <begin position="22"/>
        <end position="66"/>
    </location>
</feature>
<dbReference type="CDD" id="cd18084">
    <property type="entry name" value="RsmE-like"/>
    <property type="match status" value="1"/>
</dbReference>
<dbReference type="NCBIfam" id="TIGR00046">
    <property type="entry name" value="RsmE family RNA methyltransferase"/>
    <property type="match status" value="1"/>
</dbReference>
<dbReference type="OrthoDB" id="9815641at2"/>
<comment type="catalytic activity">
    <reaction evidence="11 12">
        <text>uridine(1498) in 16S rRNA + S-adenosyl-L-methionine = N(3)-methyluridine(1498) in 16S rRNA + S-adenosyl-L-homocysteine + H(+)</text>
        <dbReference type="Rhea" id="RHEA:42920"/>
        <dbReference type="Rhea" id="RHEA-COMP:10283"/>
        <dbReference type="Rhea" id="RHEA-COMP:10284"/>
        <dbReference type="ChEBI" id="CHEBI:15378"/>
        <dbReference type="ChEBI" id="CHEBI:57856"/>
        <dbReference type="ChEBI" id="CHEBI:59789"/>
        <dbReference type="ChEBI" id="CHEBI:65315"/>
        <dbReference type="ChEBI" id="CHEBI:74502"/>
        <dbReference type="EC" id="2.1.1.193"/>
    </reaction>
</comment>
<gene>
    <name evidence="15" type="primary">rsmE</name>
    <name evidence="15" type="ORF">AMURIS_00442</name>
</gene>
<dbReference type="PANTHER" id="PTHR30027">
    <property type="entry name" value="RIBOSOMAL RNA SMALL SUBUNIT METHYLTRANSFERASE E"/>
    <property type="match status" value="1"/>
</dbReference>
<dbReference type="SUPFAM" id="SSF75217">
    <property type="entry name" value="alpha/beta knot"/>
    <property type="match status" value="1"/>
</dbReference>
<dbReference type="Pfam" id="PF20260">
    <property type="entry name" value="PUA_4"/>
    <property type="match status" value="1"/>
</dbReference>
<evidence type="ECO:0000259" key="13">
    <source>
        <dbReference type="Pfam" id="PF04452"/>
    </source>
</evidence>
<keyword evidence="9 12" id="KW-0949">S-adenosyl-L-methionine</keyword>
<evidence type="ECO:0000256" key="6">
    <source>
        <dbReference type="ARBA" id="ARBA00022552"/>
    </source>
</evidence>
<accession>A0A2K4ZB99</accession>
<dbReference type="RefSeq" id="WP_103237852.1">
    <property type="nucleotide sequence ID" value="NZ_JANJZD010000002.1"/>
</dbReference>
<dbReference type="Pfam" id="PF04452">
    <property type="entry name" value="Methyltrans_RNA"/>
    <property type="match status" value="1"/>
</dbReference>
<dbReference type="GO" id="GO:0070042">
    <property type="term" value="F:rRNA (uridine-N3-)-methyltransferase activity"/>
    <property type="evidence" value="ECO:0007669"/>
    <property type="project" value="TreeGrafter"/>
</dbReference>
<evidence type="ECO:0000256" key="8">
    <source>
        <dbReference type="ARBA" id="ARBA00022679"/>
    </source>
</evidence>
<dbReference type="PANTHER" id="PTHR30027:SF3">
    <property type="entry name" value="16S RRNA (URACIL(1498)-N(3))-METHYLTRANSFERASE"/>
    <property type="match status" value="1"/>
</dbReference>
<keyword evidence="7 12" id="KW-0489">Methyltransferase</keyword>
<evidence type="ECO:0000313" key="15">
    <source>
        <dbReference type="EMBL" id="SOY27738.1"/>
    </source>
</evidence>
<evidence type="ECO:0000256" key="9">
    <source>
        <dbReference type="ARBA" id="ARBA00022691"/>
    </source>
</evidence>
<evidence type="ECO:0000256" key="5">
    <source>
        <dbReference type="ARBA" id="ARBA00022490"/>
    </source>
</evidence>
<proteinExistence type="inferred from homology"/>
<dbReference type="InterPro" id="IPR006700">
    <property type="entry name" value="RsmE"/>
</dbReference>
<dbReference type="NCBIfam" id="NF008692">
    <property type="entry name" value="PRK11713.1-5"/>
    <property type="match status" value="1"/>
</dbReference>
<dbReference type="Gene3D" id="3.40.1280.10">
    <property type="match status" value="1"/>
</dbReference>
<evidence type="ECO:0000256" key="11">
    <source>
        <dbReference type="ARBA" id="ARBA00047944"/>
    </source>
</evidence>
<evidence type="ECO:0000256" key="10">
    <source>
        <dbReference type="ARBA" id="ARBA00025699"/>
    </source>
</evidence>
<dbReference type="SUPFAM" id="SSF88697">
    <property type="entry name" value="PUA domain-like"/>
    <property type="match status" value="1"/>
</dbReference>
<evidence type="ECO:0000256" key="12">
    <source>
        <dbReference type="PIRNR" id="PIRNR015601"/>
    </source>
</evidence>
<evidence type="ECO:0000256" key="7">
    <source>
        <dbReference type="ARBA" id="ARBA00022603"/>
    </source>
</evidence>
<comment type="similarity">
    <text evidence="2 12">Belongs to the RNA methyltransferase RsmE family.</text>
</comment>
<reference evidence="15 16" key="1">
    <citation type="submission" date="2018-01" db="EMBL/GenBank/DDBJ databases">
        <authorList>
            <person name="Gaut B.S."/>
            <person name="Morton B.R."/>
            <person name="Clegg M.T."/>
            <person name="Duvall M.R."/>
        </authorList>
    </citation>
    <scope>NUCLEOTIDE SEQUENCE [LARGE SCALE GENOMIC DNA]</scope>
    <source>
        <strain evidence="15">GP69</strain>
    </source>
</reference>
<evidence type="ECO:0000256" key="2">
    <source>
        <dbReference type="ARBA" id="ARBA00005528"/>
    </source>
</evidence>
<dbReference type="GO" id="GO:0005737">
    <property type="term" value="C:cytoplasm"/>
    <property type="evidence" value="ECO:0007669"/>
    <property type="project" value="UniProtKB-SubCell"/>
</dbReference>
<keyword evidence="6 12" id="KW-0698">rRNA processing</keyword>
<evidence type="ECO:0000313" key="16">
    <source>
        <dbReference type="Proteomes" id="UP000236311"/>
    </source>
</evidence>
<comment type="subcellular location">
    <subcellularLocation>
        <location evidence="1 12">Cytoplasm</location>
    </subcellularLocation>
</comment>
<dbReference type="InterPro" id="IPR015947">
    <property type="entry name" value="PUA-like_sf"/>
</dbReference>
<comment type="function">
    <text evidence="10 12">Specifically methylates the N3 position of the uracil ring of uridine 1498 (m3U1498) in 16S rRNA. Acts on the fully assembled 30S ribosomal subunit.</text>
</comment>